<protein>
    <recommendedName>
        <fullName evidence="3">Zinc finger PHD-type domain-containing protein</fullName>
    </recommendedName>
</protein>
<feature type="non-terminal residue" evidence="1">
    <location>
        <position position="112"/>
    </location>
</feature>
<feature type="non-terminal residue" evidence="1">
    <location>
        <position position="1"/>
    </location>
</feature>
<dbReference type="SUPFAM" id="SSF57903">
    <property type="entry name" value="FYVE/PHD zinc finger"/>
    <property type="match status" value="1"/>
</dbReference>
<sequence length="112" mass="12625">NIKYKLISGLLLSNANLNKSRIKPVALSLIEPYPSQFVSQSRSIPTIPDLFDDENLKLSYTDLLKKCFNGNTVKCGNPQCPLVEFHLSCLAISTPLPRGWYCPHCCRLPQFK</sequence>
<gene>
    <name evidence="1" type="ORF">PLOB_00019402</name>
</gene>
<dbReference type="Proteomes" id="UP001159405">
    <property type="component" value="Unassembled WGS sequence"/>
</dbReference>
<accession>A0ABN8RFL6</accession>
<proteinExistence type="predicted"/>
<comment type="caution">
    <text evidence="1">The sequence shown here is derived from an EMBL/GenBank/DDBJ whole genome shotgun (WGS) entry which is preliminary data.</text>
</comment>
<reference evidence="1 2" key="1">
    <citation type="submission" date="2022-05" db="EMBL/GenBank/DDBJ databases">
        <authorList>
            <consortium name="Genoscope - CEA"/>
            <person name="William W."/>
        </authorList>
    </citation>
    <scope>NUCLEOTIDE SEQUENCE [LARGE SCALE GENOMIC DNA]</scope>
</reference>
<dbReference type="Gene3D" id="3.30.40.10">
    <property type="entry name" value="Zinc/RING finger domain, C3HC4 (zinc finger)"/>
    <property type="match status" value="1"/>
</dbReference>
<dbReference type="InterPro" id="IPR013083">
    <property type="entry name" value="Znf_RING/FYVE/PHD"/>
</dbReference>
<name>A0ABN8RFL6_9CNID</name>
<evidence type="ECO:0000313" key="2">
    <source>
        <dbReference type="Proteomes" id="UP001159405"/>
    </source>
</evidence>
<organism evidence="1 2">
    <name type="scientific">Porites lobata</name>
    <dbReference type="NCBI Taxonomy" id="104759"/>
    <lineage>
        <taxon>Eukaryota</taxon>
        <taxon>Metazoa</taxon>
        <taxon>Cnidaria</taxon>
        <taxon>Anthozoa</taxon>
        <taxon>Hexacorallia</taxon>
        <taxon>Scleractinia</taxon>
        <taxon>Fungiina</taxon>
        <taxon>Poritidae</taxon>
        <taxon>Porites</taxon>
    </lineage>
</organism>
<evidence type="ECO:0008006" key="3">
    <source>
        <dbReference type="Google" id="ProtNLM"/>
    </source>
</evidence>
<keyword evidence="2" id="KW-1185">Reference proteome</keyword>
<dbReference type="EMBL" id="CALNXK010000227">
    <property type="protein sequence ID" value="CAH3177583.1"/>
    <property type="molecule type" value="Genomic_DNA"/>
</dbReference>
<dbReference type="InterPro" id="IPR011011">
    <property type="entry name" value="Znf_FYVE_PHD"/>
</dbReference>
<evidence type="ECO:0000313" key="1">
    <source>
        <dbReference type="EMBL" id="CAH3177583.1"/>
    </source>
</evidence>